<dbReference type="SUPFAM" id="SSF55399">
    <property type="entry name" value="Subtilisin inhibitor"/>
    <property type="match status" value="1"/>
</dbReference>
<keyword evidence="5 8" id="KW-0646">Protease inhibitor</keyword>
<evidence type="ECO:0000256" key="3">
    <source>
        <dbReference type="ARBA" id="ARBA00011738"/>
    </source>
</evidence>
<evidence type="ECO:0000256" key="1">
    <source>
        <dbReference type="ARBA" id="ARBA00004613"/>
    </source>
</evidence>
<feature type="chain" id="PRO_5045867678" description="Subtilisin inhibitor domain-containing protein" evidence="9">
    <location>
        <begin position="24"/>
        <end position="141"/>
    </location>
</feature>
<evidence type="ECO:0000256" key="9">
    <source>
        <dbReference type="SAM" id="SignalP"/>
    </source>
</evidence>
<comment type="subunit">
    <text evidence="3">Homodimer.</text>
</comment>
<dbReference type="InterPro" id="IPR036819">
    <property type="entry name" value="Subtilisin_inhibitor-like_sf"/>
</dbReference>
<evidence type="ECO:0000256" key="5">
    <source>
        <dbReference type="ARBA" id="ARBA00022690"/>
    </source>
</evidence>
<evidence type="ECO:0000256" key="2">
    <source>
        <dbReference type="ARBA" id="ARBA00010472"/>
    </source>
</evidence>
<reference evidence="11 12" key="1">
    <citation type="submission" date="2019-10" db="EMBL/GenBank/DDBJ databases">
        <title>Streptomyces tenebrisbrunneis sp.nov., an endogenous actinomycete isolated from of Lycium ruthenicum.</title>
        <authorList>
            <person name="Ma L."/>
        </authorList>
    </citation>
    <scope>NUCLEOTIDE SEQUENCE [LARGE SCALE GENOMIC DNA]</scope>
    <source>
        <strain evidence="11 12">TRM 66187</strain>
    </source>
</reference>
<evidence type="ECO:0000256" key="8">
    <source>
        <dbReference type="RuleBase" id="RU003471"/>
    </source>
</evidence>
<dbReference type="InterPro" id="IPR023549">
    <property type="entry name" value="Subtilisin_inhibitor"/>
</dbReference>
<sequence>MRRPRRLVLPVLATTAFAATAFAVPATAAAAVPAATAAPEASLMLTIVPDELSETQPVTTVTLECGPAGGSHPAAADACKLLAAVDGDFTKIEPAHAACPEYYAPVTVVATGNWGDRGIAVSARYTNRDCAAVGTDGVFAF</sequence>
<dbReference type="PRINTS" id="PR00294">
    <property type="entry name" value="SSBTLNINHBTR"/>
</dbReference>
<dbReference type="Gene3D" id="3.30.350.10">
    <property type="entry name" value="Subtilisin inhibitor-like"/>
    <property type="match status" value="1"/>
</dbReference>
<name>A0ABQ7FIT5_9ACTN</name>
<feature type="signal peptide" evidence="9">
    <location>
        <begin position="1"/>
        <end position="23"/>
    </location>
</feature>
<organism evidence="11 12">
    <name type="scientific">Streptomyces lycii</name>
    <dbReference type="NCBI Taxonomy" id="2654337"/>
    <lineage>
        <taxon>Bacteria</taxon>
        <taxon>Bacillati</taxon>
        <taxon>Actinomycetota</taxon>
        <taxon>Actinomycetes</taxon>
        <taxon>Kitasatosporales</taxon>
        <taxon>Streptomycetaceae</taxon>
        <taxon>Streptomyces</taxon>
    </lineage>
</organism>
<keyword evidence="7" id="KW-1015">Disulfide bond</keyword>
<gene>
    <name evidence="11" type="ORF">GCU69_19270</name>
</gene>
<evidence type="ECO:0000313" key="11">
    <source>
        <dbReference type="EMBL" id="KAF4407524.1"/>
    </source>
</evidence>
<evidence type="ECO:0000256" key="4">
    <source>
        <dbReference type="ARBA" id="ARBA00022525"/>
    </source>
</evidence>
<proteinExistence type="inferred from homology"/>
<dbReference type="RefSeq" id="WP_156206700.1">
    <property type="nucleotide sequence ID" value="NZ_WHPN01000312.1"/>
</dbReference>
<protein>
    <recommendedName>
        <fullName evidence="10">Subtilisin inhibitor domain-containing protein</fullName>
    </recommendedName>
</protein>
<evidence type="ECO:0000256" key="6">
    <source>
        <dbReference type="ARBA" id="ARBA00022900"/>
    </source>
</evidence>
<evidence type="ECO:0000256" key="7">
    <source>
        <dbReference type="ARBA" id="ARBA00023157"/>
    </source>
</evidence>
<evidence type="ECO:0000313" key="12">
    <source>
        <dbReference type="Proteomes" id="UP000621266"/>
    </source>
</evidence>
<keyword evidence="12" id="KW-1185">Reference proteome</keyword>
<comment type="similarity">
    <text evidence="2 8">Belongs to the protease inhibitor I16 (SSI) family.</text>
</comment>
<comment type="subcellular location">
    <subcellularLocation>
        <location evidence="1">Secreted</location>
    </subcellularLocation>
</comment>
<evidence type="ECO:0000259" key="10">
    <source>
        <dbReference type="Pfam" id="PF00720"/>
    </source>
</evidence>
<accession>A0ABQ7FIT5</accession>
<dbReference type="InterPro" id="IPR000691">
    <property type="entry name" value="Prot_inh_I16_SSI"/>
</dbReference>
<dbReference type="Proteomes" id="UP000621266">
    <property type="component" value="Unassembled WGS sequence"/>
</dbReference>
<dbReference type="Pfam" id="PF00720">
    <property type="entry name" value="SSI"/>
    <property type="match status" value="1"/>
</dbReference>
<comment type="caution">
    <text evidence="11">The sequence shown here is derived from an EMBL/GenBank/DDBJ whole genome shotgun (WGS) entry which is preliminary data.</text>
</comment>
<keyword evidence="4" id="KW-0964">Secreted</keyword>
<keyword evidence="9" id="KW-0732">Signal</keyword>
<feature type="domain" description="Subtilisin inhibitor" evidence="10">
    <location>
        <begin position="41"/>
        <end position="127"/>
    </location>
</feature>
<keyword evidence="6 8" id="KW-0722">Serine protease inhibitor</keyword>
<dbReference type="EMBL" id="WHPN01000312">
    <property type="protein sequence ID" value="KAF4407524.1"/>
    <property type="molecule type" value="Genomic_DNA"/>
</dbReference>